<keyword evidence="6 20" id="KW-0963">Cytoplasm</keyword>
<dbReference type="GO" id="GO:0019134">
    <property type="term" value="F:glucosamine-1-phosphate N-acetyltransferase activity"/>
    <property type="evidence" value="ECO:0007669"/>
    <property type="project" value="UniProtKB-UniRule"/>
</dbReference>
<evidence type="ECO:0000256" key="10">
    <source>
        <dbReference type="ARBA" id="ARBA00022737"/>
    </source>
</evidence>
<dbReference type="SUPFAM" id="SSF53448">
    <property type="entry name" value="Nucleotide-diphospho-sugar transferases"/>
    <property type="match status" value="1"/>
</dbReference>
<feature type="binding site" evidence="20">
    <location>
        <begin position="9"/>
        <end position="12"/>
    </location>
    <ligand>
        <name>UDP-N-acetyl-alpha-D-glucosamine</name>
        <dbReference type="ChEBI" id="CHEBI:57705"/>
    </ligand>
</feature>
<dbReference type="SUPFAM" id="SSF51161">
    <property type="entry name" value="Trimeric LpxA-like enzymes"/>
    <property type="match status" value="1"/>
</dbReference>
<dbReference type="EMBL" id="CP030759">
    <property type="protein sequence ID" value="AXA36903.1"/>
    <property type="molecule type" value="Genomic_DNA"/>
</dbReference>
<evidence type="ECO:0000256" key="20">
    <source>
        <dbReference type="HAMAP-Rule" id="MF_01631"/>
    </source>
</evidence>
<evidence type="ECO:0000256" key="3">
    <source>
        <dbReference type="ARBA" id="ARBA00005208"/>
    </source>
</evidence>
<feature type="active site" description="Proton acceptor" evidence="20">
    <location>
        <position position="363"/>
    </location>
</feature>
<keyword evidence="13 20" id="KW-0573">Peptidoglycan synthesis</keyword>
<sequence>MKGLVAIILAAGQGTRMYSGLPKVLHNVAGQPMLDHVLEAVQALEPDKIFVVTGFMAEMVREHVGKRAICVNQARRLGTAHAVRQVVPYLEDFKGDVLITVGDTPLIRTETLRELVKRRRAHQVAVTVLTTELENPTGYGRIVRNRDGTVRKIVEEKDTNIYEAAIKEINTGIYVFDCQKLIRALARVRNNNAQHEYYLTDTIEILGKMGEEVEAMVAEDPTETLGVNSRADLAKAESILRRRIAYAVMEQGVTVIDPATTYIDKQVRIGKDSIIHPFTMLTGKVEIGEQCEIGPHVHVADSRIGHSAHLRFCSITQAELGNHVTVGPYALIRPGSRIADHTHIGTFVEVTRSDIGEGCDILHLSYIADATIGNGVSIGTGSVTVNFDGKTKRRTVIGDNVFLGSNTQLVAPVTVEAGARFAHSATLTGHVASNSSQESSSSAQREAKAARRASAAAKAIPKKSAKKKRPNK</sequence>
<evidence type="ECO:0000256" key="9">
    <source>
        <dbReference type="ARBA" id="ARBA00022723"/>
    </source>
</evidence>
<dbReference type="InterPro" id="IPR001451">
    <property type="entry name" value="Hexapep"/>
</dbReference>
<feature type="region of interest" description="Linker" evidence="20">
    <location>
        <begin position="231"/>
        <end position="251"/>
    </location>
</feature>
<dbReference type="Gene3D" id="3.90.550.10">
    <property type="entry name" value="Spore Coat Polysaccharide Biosynthesis Protein SpsA, Chain A"/>
    <property type="match status" value="1"/>
</dbReference>
<comment type="similarity">
    <text evidence="5 20">In the N-terminal section; belongs to the N-acetylglucosamine-1-phosphate uridyltransferase family.</text>
</comment>
<evidence type="ECO:0000256" key="14">
    <source>
        <dbReference type="ARBA" id="ARBA00023268"/>
    </source>
</evidence>
<dbReference type="InterPro" id="IPR050065">
    <property type="entry name" value="GlmU-like"/>
</dbReference>
<keyword evidence="14 20" id="KW-0511">Multifunctional enzyme</keyword>
<evidence type="ECO:0000256" key="5">
    <source>
        <dbReference type="ARBA" id="ARBA00007947"/>
    </source>
</evidence>
<dbReference type="GO" id="GO:0071555">
    <property type="term" value="P:cell wall organization"/>
    <property type="evidence" value="ECO:0007669"/>
    <property type="project" value="UniProtKB-KW"/>
</dbReference>
<feature type="binding site" evidence="20">
    <location>
        <position position="333"/>
    </location>
    <ligand>
        <name>UDP-N-acetyl-alpha-D-glucosamine</name>
        <dbReference type="ChEBI" id="CHEBI:57705"/>
    </ligand>
</feature>
<dbReference type="Pfam" id="PF00483">
    <property type="entry name" value="NTP_transferase"/>
    <property type="match status" value="1"/>
</dbReference>
<comment type="pathway">
    <text evidence="3 20">Nucleotide-sugar biosynthesis; UDP-N-acetyl-alpha-D-glucosamine biosynthesis; UDP-N-acetyl-alpha-D-glucosamine from N-acetyl-alpha-D-glucosamine 1-phosphate: step 1/1.</text>
</comment>
<dbReference type="GO" id="GO:0008360">
    <property type="term" value="P:regulation of cell shape"/>
    <property type="evidence" value="ECO:0007669"/>
    <property type="project" value="UniProtKB-KW"/>
</dbReference>
<dbReference type="NCBIfam" id="TIGR01173">
    <property type="entry name" value="glmU"/>
    <property type="match status" value="1"/>
</dbReference>
<dbReference type="PANTHER" id="PTHR43584">
    <property type="entry name" value="NUCLEOTIDYL TRANSFERASE"/>
    <property type="match status" value="1"/>
</dbReference>
<evidence type="ECO:0000256" key="16">
    <source>
        <dbReference type="ARBA" id="ARBA00023316"/>
    </source>
</evidence>
<evidence type="ECO:0000256" key="17">
    <source>
        <dbReference type="ARBA" id="ARBA00048247"/>
    </source>
</evidence>
<dbReference type="NCBIfam" id="NF010934">
    <property type="entry name" value="PRK14354.1"/>
    <property type="match status" value="1"/>
</dbReference>
<comment type="caution">
    <text evidence="20">Lacks conserved residue(s) required for the propagation of feature annotation.</text>
</comment>
<evidence type="ECO:0000256" key="21">
    <source>
        <dbReference type="SAM" id="MobiDB-lite"/>
    </source>
</evidence>
<accession>A0A2Z4Y8X9</accession>
<dbReference type="GO" id="GO:0006048">
    <property type="term" value="P:UDP-N-acetylglucosamine biosynthetic process"/>
    <property type="evidence" value="ECO:0007669"/>
    <property type="project" value="UniProtKB-UniPathway"/>
</dbReference>
<gene>
    <name evidence="20" type="primary">glmU</name>
    <name evidence="23" type="ORF">BRCON_2126</name>
</gene>
<feature type="compositionally biased region" description="Basic residues" evidence="21">
    <location>
        <begin position="460"/>
        <end position="472"/>
    </location>
</feature>
<keyword evidence="16 20" id="KW-0961">Cell wall biogenesis/degradation</keyword>
<feature type="binding site" evidence="20">
    <location>
        <position position="140"/>
    </location>
    <ligand>
        <name>UDP-N-acetyl-alpha-D-glucosamine</name>
        <dbReference type="ChEBI" id="CHEBI:57705"/>
    </ligand>
</feature>
<feature type="binding site" evidence="20">
    <location>
        <begin position="78"/>
        <end position="79"/>
    </location>
    <ligand>
        <name>UDP-N-acetyl-alpha-D-glucosamine</name>
        <dbReference type="ChEBI" id="CHEBI:57705"/>
    </ligand>
</feature>
<feature type="region of interest" description="N-acetyltransferase" evidence="20">
    <location>
        <begin position="252"/>
        <end position="472"/>
    </location>
</feature>
<dbReference type="CDD" id="cd02540">
    <property type="entry name" value="GT2_GlmU_N_bac"/>
    <property type="match status" value="1"/>
</dbReference>
<dbReference type="HAMAP" id="MF_01631">
    <property type="entry name" value="GlmU"/>
    <property type="match status" value="1"/>
</dbReference>
<evidence type="ECO:0000256" key="6">
    <source>
        <dbReference type="ARBA" id="ARBA00022490"/>
    </source>
</evidence>
<feature type="binding site" evidence="20">
    <location>
        <position position="155"/>
    </location>
    <ligand>
        <name>UDP-N-acetyl-alpha-D-glucosamine</name>
        <dbReference type="ChEBI" id="CHEBI:57705"/>
    </ligand>
</feature>
<dbReference type="Pfam" id="PF00132">
    <property type="entry name" value="Hexapep"/>
    <property type="match status" value="1"/>
</dbReference>
<comment type="pathway">
    <text evidence="2 20">Nucleotide-sugar biosynthesis; UDP-N-acetyl-alpha-D-glucosamine biosynthesis; N-acetyl-alpha-D-glucosamine 1-phosphate from alpha-D-glucosamine 6-phosphate (route II): step 2/2.</text>
</comment>
<evidence type="ECO:0000313" key="24">
    <source>
        <dbReference type="Proteomes" id="UP000262583"/>
    </source>
</evidence>
<dbReference type="GO" id="GO:0009252">
    <property type="term" value="P:peptidoglycan biosynthetic process"/>
    <property type="evidence" value="ECO:0007669"/>
    <property type="project" value="UniProtKB-UniRule"/>
</dbReference>
<dbReference type="InterPro" id="IPR029044">
    <property type="entry name" value="Nucleotide-diphossugar_trans"/>
</dbReference>
<feature type="binding site" evidence="20">
    <location>
        <position position="405"/>
    </location>
    <ligand>
        <name>acetyl-CoA</name>
        <dbReference type="ChEBI" id="CHEBI:57288"/>
    </ligand>
</feature>
<dbReference type="EC" id="2.3.1.157" evidence="20"/>
<comment type="catalytic activity">
    <reaction evidence="18 20">
        <text>N-acetyl-alpha-D-glucosamine 1-phosphate + UTP + H(+) = UDP-N-acetyl-alpha-D-glucosamine + diphosphate</text>
        <dbReference type="Rhea" id="RHEA:13509"/>
        <dbReference type="ChEBI" id="CHEBI:15378"/>
        <dbReference type="ChEBI" id="CHEBI:33019"/>
        <dbReference type="ChEBI" id="CHEBI:46398"/>
        <dbReference type="ChEBI" id="CHEBI:57705"/>
        <dbReference type="ChEBI" id="CHEBI:57776"/>
        <dbReference type="EC" id="2.7.7.23"/>
    </reaction>
</comment>
<dbReference type="KEGG" id="schv:BRCON_2126"/>
<evidence type="ECO:0000256" key="1">
    <source>
        <dbReference type="ARBA" id="ARBA00004496"/>
    </source>
</evidence>
<name>A0A2Z4Y8X9_SUMC1</name>
<feature type="domain" description="Nucleotidyl transferase" evidence="22">
    <location>
        <begin position="6"/>
        <end position="220"/>
    </location>
</feature>
<evidence type="ECO:0000259" key="22">
    <source>
        <dbReference type="Pfam" id="PF00483"/>
    </source>
</evidence>
<evidence type="ECO:0000256" key="19">
    <source>
        <dbReference type="ARBA" id="ARBA00049628"/>
    </source>
</evidence>
<feature type="binding site" evidence="20">
    <location>
        <position position="73"/>
    </location>
    <ligand>
        <name>UDP-N-acetyl-alpha-D-glucosamine</name>
        <dbReference type="ChEBI" id="CHEBI:57705"/>
    </ligand>
</feature>
<evidence type="ECO:0000256" key="15">
    <source>
        <dbReference type="ARBA" id="ARBA00023315"/>
    </source>
</evidence>
<evidence type="ECO:0000256" key="11">
    <source>
        <dbReference type="ARBA" id="ARBA00022842"/>
    </source>
</evidence>
<dbReference type="EC" id="2.7.7.23" evidence="20"/>
<evidence type="ECO:0000256" key="2">
    <source>
        <dbReference type="ARBA" id="ARBA00005166"/>
    </source>
</evidence>
<evidence type="ECO:0000256" key="18">
    <source>
        <dbReference type="ARBA" id="ARBA00048493"/>
    </source>
</evidence>
<dbReference type="Gene3D" id="2.160.10.10">
    <property type="entry name" value="Hexapeptide repeat proteins"/>
    <property type="match status" value="1"/>
</dbReference>
<proteinExistence type="inferred from homology"/>
<keyword evidence="7 20" id="KW-0808">Transferase</keyword>
<feature type="binding site" evidence="20">
    <location>
        <position position="170"/>
    </location>
    <ligand>
        <name>UDP-N-acetyl-alpha-D-glucosamine</name>
        <dbReference type="ChEBI" id="CHEBI:57705"/>
    </ligand>
</feature>
<dbReference type="GO" id="GO:0000287">
    <property type="term" value="F:magnesium ion binding"/>
    <property type="evidence" value="ECO:0007669"/>
    <property type="project" value="UniProtKB-UniRule"/>
</dbReference>
<comment type="catalytic activity">
    <reaction evidence="17 20">
        <text>alpha-D-glucosamine 1-phosphate + acetyl-CoA = N-acetyl-alpha-D-glucosamine 1-phosphate + CoA + H(+)</text>
        <dbReference type="Rhea" id="RHEA:13725"/>
        <dbReference type="ChEBI" id="CHEBI:15378"/>
        <dbReference type="ChEBI" id="CHEBI:57287"/>
        <dbReference type="ChEBI" id="CHEBI:57288"/>
        <dbReference type="ChEBI" id="CHEBI:57776"/>
        <dbReference type="ChEBI" id="CHEBI:58516"/>
        <dbReference type="EC" id="2.3.1.157"/>
    </reaction>
</comment>
<feature type="binding site" evidence="20">
    <location>
        <position position="103"/>
    </location>
    <ligand>
        <name>Mg(2+)</name>
        <dbReference type="ChEBI" id="CHEBI:18420"/>
    </ligand>
</feature>
<comment type="subcellular location">
    <subcellularLocation>
        <location evidence="1 20">Cytoplasm</location>
    </subcellularLocation>
</comment>
<keyword evidence="11 20" id="KW-0460">Magnesium</keyword>
<dbReference type="GO" id="GO:0009245">
    <property type="term" value="P:lipid A biosynthetic process"/>
    <property type="evidence" value="ECO:0007669"/>
    <property type="project" value="UniProtKB-UniRule"/>
</dbReference>
<feature type="region of interest" description="Disordered" evidence="21">
    <location>
        <begin position="429"/>
        <end position="472"/>
    </location>
</feature>
<dbReference type="InterPro" id="IPR005882">
    <property type="entry name" value="Bifunctional_GlmU"/>
</dbReference>
<comment type="similarity">
    <text evidence="4 20">In the C-terminal section; belongs to the transferase hexapeptide repeat family.</text>
</comment>
<dbReference type="InterPro" id="IPR011004">
    <property type="entry name" value="Trimer_LpxA-like_sf"/>
</dbReference>
<evidence type="ECO:0000256" key="7">
    <source>
        <dbReference type="ARBA" id="ARBA00022679"/>
    </source>
</evidence>
<dbReference type="UniPathway" id="UPA00973"/>
<feature type="region of interest" description="Pyrophosphorylase" evidence="20">
    <location>
        <begin position="1"/>
        <end position="230"/>
    </location>
</feature>
<keyword evidence="9 20" id="KW-0479">Metal-binding</keyword>
<protein>
    <recommendedName>
        <fullName evidence="20">Bifunctional protein GlmU</fullName>
    </recommendedName>
    <domain>
        <recommendedName>
            <fullName evidence="20">UDP-N-acetylglucosamine pyrophosphorylase</fullName>
            <ecNumber evidence="20">2.7.7.23</ecNumber>
        </recommendedName>
        <alternativeName>
            <fullName evidence="20">N-acetylglucosamine-1-phosphate uridyltransferase</fullName>
        </alternativeName>
    </domain>
    <domain>
        <recommendedName>
            <fullName evidence="20">Glucosamine-1-phosphate N-acetyltransferase</fullName>
            <ecNumber evidence="20">2.3.1.157</ecNumber>
        </recommendedName>
    </domain>
</protein>
<comment type="pathway">
    <text evidence="20">Bacterial outer membrane biogenesis; LPS lipid A biosynthesis.</text>
</comment>
<dbReference type="GO" id="GO:0000902">
    <property type="term" value="P:cell morphogenesis"/>
    <property type="evidence" value="ECO:0007669"/>
    <property type="project" value="UniProtKB-UniRule"/>
</dbReference>
<dbReference type="UniPathway" id="UPA00113">
    <property type="reaction ID" value="UER00532"/>
</dbReference>
<feature type="binding site" evidence="20">
    <location>
        <position position="228"/>
    </location>
    <ligand>
        <name>Mg(2+)</name>
        <dbReference type="ChEBI" id="CHEBI:18420"/>
    </ligand>
</feature>
<dbReference type="GO" id="GO:0003977">
    <property type="term" value="F:UDP-N-acetylglucosamine diphosphorylase activity"/>
    <property type="evidence" value="ECO:0007669"/>
    <property type="project" value="UniProtKB-UniRule"/>
</dbReference>
<keyword evidence="8 20" id="KW-0548">Nucleotidyltransferase</keyword>
<comment type="function">
    <text evidence="19 20">Catalyzes the last two sequential reactions in the de novo biosynthetic pathway for UDP-N-acetylglucosamine (UDP-GlcNAc). The C-terminal domain catalyzes the transfer of acetyl group from acetyl coenzyme A to glucosamine-1-phosphate (GlcN-1-P) to produce N-acetylglucosamine-1-phosphate (GlcNAc-1-P), which is converted into UDP-GlcNAc by the transfer of uridine 5-monophosphate (from uridine 5-triphosphate), a reaction catalyzed by the N-terminal domain.</text>
</comment>
<feature type="binding site" evidence="20">
    <location>
        <position position="23"/>
    </location>
    <ligand>
        <name>UDP-N-acetyl-alpha-D-glucosamine</name>
        <dbReference type="ChEBI" id="CHEBI:57705"/>
    </ligand>
</feature>
<dbReference type="PANTHER" id="PTHR43584:SF3">
    <property type="entry name" value="BIFUNCTIONAL PROTEIN GLMU"/>
    <property type="match status" value="1"/>
</dbReference>
<dbReference type="AlphaFoldDB" id="A0A2Z4Y8X9"/>
<evidence type="ECO:0000256" key="13">
    <source>
        <dbReference type="ARBA" id="ARBA00022984"/>
    </source>
</evidence>
<evidence type="ECO:0000256" key="8">
    <source>
        <dbReference type="ARBA" id="ARBA00022695"/>
    </source>
</evidence>
<evidence type="ECO:0000313" key="23">
    <source>
        <dbReference type="EMBL" id="AXA36903.1"/>
    </source>
</evidence>
<comment type="subunit">
    <text evidence="20">Homotrimer.</text>
</comment>
<dbReference type="GO" id="GO:0016020">
    <property type="term" value="C:membrane"/>
    <property type="evidence" value="ECO:0007669"/>
    <property type="project" value="GOC"/>
</dbReference>
<feature type="compositionally biased region" description="Low complexity" evidence="21">
    <location>
        <begin position="432"/>
        <end position="444"/>
    </location>
</feature>
<keyword evidence="10 20" id="KW-0677">Repeat</keyword>
<evidence type="ECO:0000256" key="4">
    <source>
        <dbReference type="ARBA" id="ARBA00007707"/>
    </source>
</evidence>
<organism evidence="23 24">
    <name type="scientific">Sumerlaea chitinivorans</name>
    <dbReference type="NCBI Taxonomy" id="2250252"/>
    <lineage>
        <taxon>Bacteria</taxon>
        <taxon>Candidatus Sumerlaeota</taxon>
        <taxon>Candidatus Sumerlaeia</taxon>
        <taxon>Candidatus Sumerlaeales</taxon>
        <taxon>Candidatus Sumerlaeaceae</taxon>
        <taxon>Candidatus Sumerlaea</taxon>
    </lineage>
</organism>
<keyword evidence="12 20" id="KW-0133">Cell shape</keyword>
<keyword evidence="15 20" id="KW-0012">Acyltransferase</keyword>
<dbReference type="InterPro" id="IPR005835">
    <property type="entry name" value="NTP_transferase_dom"/>
</dbReference>
<evidence type="ECO:0000256" key="12">
    <source>
        <dbReference type="ARBA" id="ARBA00022960"/>
    </source>
</evidence>
<dbReference type="Proteomes" id="UP000262583">
    <property type="component" value="Chromosome"/>
</dbReference>
<comment type="cofactor">
    <cofactor evidence="20">
        <name>Mg(2+)</name>
        <dbReference type="ChEBI" id="CHEBI:18420"/>
    </cofactor>
    <text evidence="20">Binds 1 Mg(2+) ion per subunit.</text>
</comment>
<feature type="binding site" evidence="20">
    <location>
        <position position="366"/>
    </location>
    <ligand>
        <name>UDP-N-acetyl-alpha-D-glucosamine</name>
        <dbReference type="ChEBI" id="CHEBI:57705"/>
    </ligand>
</feature>
<dbReference type="GO" id="GO:0005737">
    <property type="term" value="C:cytoplasm"/>
    <property type="evidence" value="ECO:0007669"/>
    <property type="project" value="UniProtKB-SubCell"/>
</dbReference>
<reference evidence="23 24" key="1">
    <citation type="submission" date="2018-05" db="EMBL/GenBank/DDBJ databases">
        <title>A metagenomic window into the 2 km-deep terrestrial subsurface aquifer revealed taxonomically and functionally diverse microbial community comprising novel uncultured bacterial lineages.</title>
        <authorList>
            <person name="Kadnikov V.V."/>
            <person name="Mardanov A.V."/>
            <person name="Beletsky A.V."/>
            <person name="Banks D."/>
            <person name="Pimenov N.V."/>
            <person name="Frank Y.A."/>
            <person name="Karnachuk O.V."/>
            <person name="Ravin N.V."/>
        </authorList>
    </citation>
    <scope>NUCLEOTIDE SEQUENCE [LARGE SCALE GENOMIC DNA]</scope>
    <source>
        <strain evidence="23">BY</strain>
    </source>
</reference>
<feature type="binding site" evidence="20">
    <location>
        <position position="228"/>
    </location>
    <ligand>
        <name>UDP-N-acetyl-alpha-D-glucosamine</name>
        <dbReference type="ChEBI" id="CHEBI:57705"/>
    </ligand>
</feature>